<evidence type="ECO:0000313" key="1">
    <source>
        <dbReference type="EMBL" id="MFC3912217.1"/>
    </source>
</evidence>
<evidence type="ECO:0000313" key="2">
    <source>
        <dbReference type="Proteomes" id="UP001595692"/>
    </source>
</evidence>
<dbReference type="Pfam" id="PF12065">
    <property type="entry name" value="DUF3545"/>
    <property type="match status" value="1"/>
</dbReference>
<name>A0ABV8CJ03_9GAMM</name>
<reference evidence="2" key="1">
    <citation type="journal article" date="2019" name="Int. J. Syst. Evol. Microbiol.">
        <title>The Global Catalogue of Microorganisms (GCM) 10K type strain sequencing project: providing services to taxonomists for standard genome sequencing and annotation.</title>
        <authorList>
            <consortium name="The Broad Institute Genomics Platform"/>
            <consortium name="The Broad Institute Genome Sequencing Center for Infectious Disease"/>
            <person name="Wu L."/>
            <person name="Ma J."/>
        </authorList>
    </citation>
    <scope>NUCLEOTIDE SEQUENCE [LARGE SCALE GENOMIC DNA]</scope>
    <source>
        <strain evidence="2">CCUG 54939</strain>
    </source>
</reference>
<dbReference type="EMBL" id="JBHSAF010000001">
    <property type="protein sequence ID" value="MFC3912217.1"/>
    <property type="molecule type" value="Genomic_DNA"/>
</dbReference>
<organism evidence="1 2">
    <name type="scientific">Pseudaeromonas sharmana</name>
    <dbReference type="NCBI Taxonomy" id="328412"/>
    <lineage>
        <taxon>Bacteria</taxon>
        <taxon>Pseudomonadati</taxon>
        <taxon>Pseudomonadota</taxon>
        <taxon>Gammaproteobacteria</taxon>
        <taxon>Aeromonadales</taxon>
        <taxon>Aeromonadaceae</taxon>
        <taxon>Pseudaeromonas</taxon>
    </lineage>
</organism>
<accession>A0ABV8CJ03</accession>
<dbReference type="RefSeq" id="WP_377150317.1">
    <property type="nucleotide sequence ID" value="NZ_JBHSAF010000001.1"/>
</dbReference>
<gene>
    <name evidence="1" type="ORF">ACFOSS_01905</name>
</gene>
<protein>
    <submittedName>
        <fullName evidence="1">DUF3545 family protein</fullName>
    </submittedName>
</protein>
<sequence>MERFNLEVDDLVVVDSETRNARQIAKKRKWREIEALKEKYRLQKELESIDLAYTGGAELEL</sequence>
<dbReference type="InterPro" id="IPR021932">
    <property type="entry name" value="DUF3545"/>
</dbReference>
<keyword evidence="2" id="KW-1185">Reference proteome</keyword>
<proteinExistence type="predicted"/>
<dbReference type="Proteomes" id="UP001595692">
    <property type="component" value="Unassembled WGS sequence"/>
</dbReference>
<comment type="caution">
    <text evidence="1">The sequence shown here is derived from an EMBL/GenBank/DDBJ whole genome shotgun (WGS) entry which is preliminary data.</text>
</comment>